<dbReference type="EMBL" id="WWCJ01000035">
    <property type="protein sequence ID" value="MYN05635.1"/>
    <property type="molecule type" value="Genomic_DNA"/>
</dbReference>
<evidence type="ECO:0000313" key="3">
    <source>
        <dbReference type="Proteomes" id="UP000448575"/>
    </source>
</evidence>
<feature type="region of interest" description="Disordered" evidence="1">
    <location>
        <begin position="186"/>
        <end position="214"/>
    </location>
</feature>
<dbReference type="Proteomes" id="UP000448575">
    <property type="component" value="Unassembled WGS sequence"/>
</dbReference>
<keyword evidence="3" id="KW-1185">Reference proteome</keyword>
<gene>
    <name evidence="2" type="ORF">GTP41_26430</name>
</gene>
<evidence type="ECO:0008006" key="4">
    <source>
        <dbReference type="Google" id="ProtNLM"/>
    </source>
</evidence>
<dbReference type="AlphaFoldDB" id="A0A6N9HRR5"/>
<proteinExistence type="predicted"/>
<organism evidence="2 3">
    <name type="scientific">Pseudoduganella guangdongensis</name>
    <dbReference type="NCBI Taxonomy" id="2692179"/>
    <lineage>
        <taxon>Bacteria</taxon>
        <taxon>Pseudomonadati</taxon>
        <taxon>Pseudomonadota</taxon>
        <taxon>Betaproteobacteria</taxon>
        <taxon>Burkholderiales</taxon>
        <taxon>Oxalobacteraceae</taxon>
        <taxon>Telluria group</taxon>
        <taxon>Pseudoduganella</taxon>
    </lineage>
</organism>
<sequence>MQTKYIWPAIALALSACSTTTGNGLRFLVGEGATPRYETAAPQLEQLAKEWARVAAPGVLVVGDVGAMNALDGAQLRALHQAYARGGNADDFAARMGGLTSIETFGMAGLVKLERPAAVRLADVGAVGFVSKAGELFGATGDLVAARSDADGLLVLEKVLCKGSAPDFKACAARYVRGHFDPAGAELDGNLQPKRGGHRIDPASYASLPQGGAQ</sequence>
<reference evidence="2 3" key="1">
    <citation type="submission" date="2019-12" db="EMBL/GenBank/DDBJ databases">
        <title>Novel species isolated from a subtropical stream in China.</title>
        <authorList>
            <person name="Lu H."/>
        </authorList>
    </citation>
    <scope>NUCLEOTIDE SEQUENCE [LARGE SCALE GENOMIC DNA]</scope>
    <source>
        <strain evidence="2 3">DS3</strain>
    </source>
</reference>
<accession>A0A6N9HRR5</accession>
<evidence type="ECO:0000256" key="1">
    <source>
        <dbReference type="SAM" id="MobiDB-lite"/>
    </source>
</evidence>
<dbReference type="RefSeq" id="WP_161028574.1">
    <property type="nucleotide sequence ID" value="NZ_WWCJ01000035.1"/>
</dbReference>
<name>A0A6N9HRR5_9BURK</name>
<protein>
    <recommendedName>
        <fullName evidence="4">Lipoprotein</fullName>
    </recommendedName>
</protein>
<comment type="caution">
    <text evidence="2">The sequence shown here is derived from an EMBL/GenBank/DDBJ whole genome shotgun (WGS) entry which is preliminary data.</text>
</comment>
<dbReference type="PROSITE" id="PS51257">
    <property type="entry name" value="PROKAR_LIPOPROTEIN"/>
    <property type="match status" value="1"/>
</dbReference>
<evidence type="ECO:0000313" key="2">
    <source>
        <dbReference type="EMBL" id="MYN05635.1"/>
    </source>
</evidence>